<gene>
    <name evidence="3" type="ORF">N7532_007382</name>
</gene>
<accession>A0A9W9F7K3</accession>
<dbReference type="Proteomes" id="UP001149074">
    <property type="component" value="Unassembled WGS sequence"/>
</dbReference>
<organism evidence="3 4">
    <name type="scientific">Penicillium argentinense</name>
    <dbReference type="NCBI Taxonomy" id="1131581"/>
    <lineage>
        <taxon>Eukaryota</taxon>
        <taxon>Fungi</taxon>
        <taxon>Dikarya</taxon>
        <taxon>Ascomycota</taxon>
        <taxon>Pezizomycotina</taxon>
        <taxon>Eurotiomycetes</taxon>
        <taxon>Eurotiomycetidae</taxon>
        <taxon>Eurotiales</taxon>
        <taxon>Aspergillaceae</taxon>
        <taxon>Penicillium</taxon>
    </lineage>
</organism>
<keyword evidence="2" id="KW-0812">Transmembrane</keyword>
<keyword evidence="2" id="KW-1133">Transmembrane helix</keyword>
<name>A0A9W9F7K3_9EURO</name>
<feature type="region of interest" description="Disordered" evidence="1">
    <location>
        <begin position="160"/>
        <end position="179"/>
    </location>
</feature>
<evidence type="ECO:0000313" key="3">
    <source>
        <dbReference type="EMBL" id="KAJ5095091.1"/>
    </source>
</evidence>
<dbReference type="AlphaFoldDB" id="A0A9W9F7K3"/>
<reference evidence="3" key="1">
    <citation type="submission" date="2022-11" db="EMBL/GenBank/DDBJ databases">
        <authorList>
            <person name="Petersen C."/>
        </authorList>
    </citation>
    <scope>NUCLEOTIDE SEQUENCE</scope>
    <source>
        <strain evidence="3">IBT 30761</strain>
    </source>
</reference>
<keyword evidence="4" id="KW-1185">Reference proteome</keyword>
<comment type="caution">
    <text evidence="3">The sequence shown here is derived from an EMBL/GenBank/DDBJ whole genome shotgun (WGS) entry which is preliminary data.</text>
</comment>
<feature type="region of interest" description="Disordered" evidence="1">
    <location>
        <begin position="322"/>
        <end position="359"/>
    </location>
</feature>
<evidence type="ECO:0000256" key="2">
    <source>
        <dbReference type="SAM" id="Phobius"/>
    </source>
</evidence>
<feature type="transmembrane region" description="Helical" evidence="2">
    <location>
        <begin position="76"/>
        <end position="96"/>
    </location>
</feature>
<keyword evidence="2" id="KW-0472">Membrane</keyword>
<feature type="compositionally biased region" description="Basic and acidic residues" evidence="1">
    <location>
        <begin position="346"/>
        <end position="359"/>
    </location>
</feature>
<reference evidence="3" key="2">
    <citation type="journal article" date="2023" name="IMA Fungus">
        <title>Comparative genomic study of the Penicillium genus elucidates a diverse pangenome and 15 lateral gene transfer events.</title>
        <authorList>
            <person name="Petersen C."/>
            <person name="Sorensen T."/>
            <person name="Nielsen M.R."/>
            <person name="Sondergaard T.E."/>
            <person name="Sorensen J.L."/>
            <person name="Fitzpatrick D.A."/>
            <person name="Frisvad J.C."/>
            <person name="Nielsen K.L."/>
        </authorList>
    </citation>
    <scope>NUCLEOTIDE SEQUENCE</scope>
    <source>
        <strain evidence="3">IBT 30761</strain>
    </source>
</reference>
<feature type="transmembrane region" description="Helical" evidence="2">
    <location>
        <begin position="116"/>
        <end position="134"/>
    </location>
</feature>
<dbReference type="OrthoDB" id="4188781at2759"/>
<sequence>MLFYILTGTTLFTALLVTILNGLAYAALQSTPAHTAAAGLAPVALSVLTCTTLTSLAVILHKDIQSNTQWSKWKQGVFYFAGTYLLIAAASVTGTVTKDELLSTTNQQSLFIARSIFWAFSLLTQGAYYGYILVSLKQTPSPAWPQTYNSELKTLDSRTTITPPSRAVTDPDSPKFDTRRSSLRKFPRHLNATRFSGCTLDLDKDRHSIFTTSSGDSPTKPEPSPTLPYPDTRPFLHGGSTRSTPSLRAPTASLNTLIRQPSTTSTCSYLDAPASPAASITTFEGQENIHPLFRSNSPCPSPTPGPGSCVMASPSAGQMITQQTLTRMRSARSLRENRSPLPSPSSERRFELSESPEEK</sequence>
<feature type="transmembrane region" description="Helical" evidence="2">
    <location>
        <begin position="36"/>
        <end position="60"/>
    </location>
</feature>
<evidence type="ECO:0000256" key="1">
    <source>
        <dbReference type="SAM" id="MobiDB-lite"/>
    </source>
</evidence>
<feature type="region of interest" description="Disordered" evidence="1">
    <location>
        <begin position="209"/>
        <end position="229"/>
    </location>
</feature>
<protein>
    <submittedName>
        <fullName evidence="3">Uncharacterized protein</fullName>
    </submittedName>
</protein>
<dbReference type="GeneID" id="81358854"/>
<proteinExistence type="predicted"/>
<dbReference type="RefSeq" id="XP_056473241.1">
    <property type="nucleotide sequence ID" value="XM_056619875.1"/>
</dbReference>
<evidence type="ECO:0000313" key="4">
    <source>
        <dbReference type="Proteomes" id="UP001149074"/>
    </source>
</evidence>
<dbReference type="EMBL" id="JAPQKI010000006">
    <property type="protein sequence ID" value="KAJ5095091.1"/>
    <property type="molecule type" value="Genomic_DNA"/>
</dbReference>